<dbReference type="PANTHER" id="PTHR31668:SF4">
    <property type="entry name" value="TRANSCRIPTIONAL ACTIVATOR PROTEIN DAL81"/>
    <property type="match status" value="1"/>
</dbReference>
<dbReference type="Proteomes" id="UP000829364">
    <property type="component" value="Chromosome 2"/>
</dbReference>
<reference evidence="4" key="1">
    <citation type="submission" date="2021-11" db="EMBL/GenBank/DDBJ databases">
        <title>Purpureocillium_takamizusanense_genome.</title>
        <authorList>
            <person name="Nguyen N.-H."/>
        </authorList>
    </citation>
    <scope>NUCLEOTIDE SEQUENCE</scope>
    <source>
        <strain evidence="4">PT3</strain>
    </source>
</reference>
<dbReference type="EMBL" id="CP086355">
    <property type="protein sequence ID" value="UNI16586.1"/>
    <property type="molecule type" value="Genomic_DNA"/>
</dbReference>
<dbReference type="GO" id="GO:0008270">
    <property type="term" value="F:zinc ion binding"/>
    <property type="evidence" value="ECO:0007669"/>
    <property type="project" value="InterPro"/>
</dbReference>
<dbReference type="Pfam" id="PF04082">
    <property type="entry name" value="Fungal_trans"/>
    <property type="match status" value="1"/>
</dbReference>
<evidence type="ECO:0000313" key="5">
    <source>
        <dbReference type="Proteomes" id="UP000829364"/>
    </source>
</evidence>
<dbReference type="PANTHER" id="PTHR31668">
    <property type="entry name" value="GLUCOSE TRANSPORT TRANSCRIPTION REGULATOR RGT1-RELATED-RELATED"/>
    <property type="match status" value="1"/>
</dbReference>
<protein>
    <recommendedName>
        <fullName evidence="3">Xylanolytic transcriptional activator regulatory domain-containing protein</fullName>
    </recommendedName>
</protein>
<evidence type="ECO:0000259" key="3">
    <source>
        <dbReference type="Pfam" id="PF04082"/>
    </source>
</evidence>
<gene>
    <name evidence="4" type="ORF">JDV02_003012</name>
</gene>
<dbReference type="GO" id="GO:0006351">
    <property type="term" value="P:DNA-templated transcription"/>
    <property type="evidence" value="ECO:0007669"/>
    <property type="project" value="InterPro"/>
</dbReference>
<dbReference type="InterPro" id="IPR007219">
    <property type="entry name" value="XnlR_reg_dom"/>
</dbReference>
<dbReference type="InterPro" id="IPR050797">
    <property type="entry name" value="Carb_Metab_Trans_Reg"/>
</dbReference>
<dbReference type="AlphaFoldDB" id="A0A9Q8QCA4"/>
<dbReference type="GO" id="GO:0001080">
    <property type="term" value="P:nitrogen catabolite activation of transcription from RNA polymerase II promoter"/>
    <property type="evidence" value="ECO:0007669"/>
    <property type="project" value="TreeGrafter"/>
</dbReference>
<proteinExistence type="predicted"/>
<evidence type="ECO:0000313" key="4">
    <source>
        <dbReference type="EMBL" id="UNI16586.1"/>
    </source>
</evidence>
<dbReference type="GeneID" id="72064972"/>
<dbReference type="RefSeq" id="XP_047840067.1">
    <property type="nucleotide sequence ID" value="XM_047984095.1"/>
</dbReference>
<name>A0A9Q8QCA4_9HYPO</name>
<feature type="domain" description="Xylanolytic transcriptional activator regulatory" evidence="3">
    <location>
        <begin position="174"/>
        <end position="341"/>
    </location>
</feature>
<organism evidence="4 5">
    <name type="scientific">Purpureocillium takamizusanense</name>
    <dbReference type="NCBI Taxonomy" id="2060973"/>
    <lineage>
        <taxon>Eukaryota</taxon>
        <taxon>Fungi</taxon>
        <taxon>Dikarya</taxon>
        <taxon>Ascomycota</taxon>
        <taxon>Pezizomycotina</taxon>
        <taxon>Sordariomycetes</taxon>
        <taxon>Hypocreomycetidae</taxon>
        <taxon>Hypocreales</taxon>
        <taxon>Ophiocordycipitaceae</taxon>
        <taxon>Purpureocillium</taxon>
    </lineage>
</organism>
<keyword evidence="5" id="KW-1185">Reference proteome</keyword>
<feature type="region of interest" description="Disordered" evidence="2">
    <location>
        <begin position="66"/>
        <end position="94"/>
    </location>
</feature>
<accession>A0A9Q8QCA4</accession>
<evidence type="ECO:0000256" key="2">
    <source>
        <dbReference type="SAM" id="MobiDB-lite"/>
    </source>
</evidence>
<dbReference type="CDD" id="cd12148">
    <property type="entry name" value="fungal_TF_MHR"/>
    <property type="match status" value="1"/>
</dbReference>
<dbReference type="OrthoDB" id="408631at2759"/>
<dbReference type="GO" id="GO:0003677">
    <property type="term" value="F:DNA binding"/>
    <property type="evidence" value="ECO:0007669"/>
    <property type="project" value="InterPro"/>
</dbReference>
<keyword evidence="1" id="KW-0539">Nucleus</keyword>
<sequence>MMPTVPLDVVAAESDSPFPSMSLQFLQDLGMDSSDYHFMFRTPRSPASNVSVVGDGTSRIANAESVQGHAPTTVSHPLLDGHTDTRPEALGSTGDMDPYILRKYRTDDHGTFKFKQLAICLAQDEPFPVQFLLSQPLLFGKSQEQAGHATPGEAYLKTQLEQLVPAEMGNRLISLWFKFAAAQYPIFSSAAIPNPNKSSAHLLAAVYGIAVPFAMHDDKLCIDLAYEAFPYSTLAQVLNRSLATDLHSPSLETVQTLLLLVLRPSPSPLVSDASHRWNLMGSLVSAAVNVGLHLNPATWALPGTYVALRRRLSFLIYSTDRLLAASLGKPPLIDRDNWLVTSLLHSDRLDSNVPDADWQCLCKLAVVAALVDEALAKLYSLRILQSASQKPELSDMAMSLARNLHESVHHDDHPYATNQSHQRPMHLSLAICDLAYHYTYLLLHRAAMRTFHHLENLDGSPHLAAQAQIVRQSTRDCTEGFHAFIKNLKAEDVNGVWPPWAQAAISSLCFTQLTMVASAPTHDEALDWIKRLQMTRTELRLKAKSFPILRLGLLRIDSIFWRGVDNVLHLQPHVSQAFTSFEAIT</sequence>
<evidence type="ECO:0000256" key="1">
    <source>
        <dbReference type="ARBA" id="ARBA00023242"/>
    </source>
</evidence>
<dbReference type="GO" id="GO:0005634">
    <property type="term" value="C:nucleus"/>
    <property type="evidence" value="ECO:0007669"/>
    <property type="project" value="TreeGrafter"/>
</dbReference>
<dbReference type="KEGG" id="ptkz:JDV02_003012"/>